<organism evidence="2 3">
    <name type="scientific">Hyphomonas pacifica</name>
    <dbReference type="NCBI Taxonomy" id="1280941"/>
    <lineage>
        <taxon>Bacteria</taxon>
        <taxon>Pseudomonadati</taxon>
        <taxon>Pseudomonadota</taxon>
        <taxon>Alphaproteobacteria</taxon>
        <taxon>Hyphomonadales</taxon>
        <taxon>Hyphomonadaceae</taxon>
        <taxon>Hyphomonas</taxon>
    </lineage>
</organism>
<dbReference type="AlphaFoldDB" id="A0A062TY26"/>
<dbReference type="PROSITE" id="PS51762">
    <property type="entry name" value="GH16_2"/>
    <property type="match status" value="1"/>
</dbReference>
<name>A0A062TY26_9PROT</name>
<dbReference type="InterPro" id="IPR000757">
    <property type="entry name" value="Beta-glucanase-like"/>
</dbReference>
<dbReference type="GO" id="GO:0004553">
    <property type="term" value="F:hydrolase activity, hydrolyzing O-glycosyl compounds"/>
    <property type="evidence" value="ECO:0007669"/>
    <property type="project" value="InterPro"/>
</dbReference>
<evidence type="ECO:0000313" key="3">
    <source>
        <dbReference type="Proteomes" id="UP000249123"/>
    </source>
</evidence>
<dbReference type="Proteomes" id="UP000249123">
    <property type="component" value="Unassembled WGS sequence"/>
</dbReference>
<protein>
    <submittedName>
        <fullName evidence="2">Uncharacterized protein</fullName>
    </submittedName>
</protein>
<accession>A0A062TY26</accession>
<accession>A0A328JPL8</accession>
<reference evidence="2 3" key="1">
    <citation type="submission" date="2013-04" db="EMBL/GenBank/DDBJ databases">
        <title>Hyphomonas sp. T24B3 Genome Sequencing.</title>
        <authorList>
            <person name="Lai Q."/>
            <person name="Shao Z."/>
        </authorList>
    </citation>
    <scope>NUCLEOTIDE SEQUENCE [LARGE SCALE GENOMIC DNA]</scope>
    <source>
        <strain evidence="2 3">T24B3</strain>
    </source>
</reference>
<proteinExistence type="inferred from homology"/>
<dbReference type="CDD" id="cd08023">
    <property type="entry name" value="GH16_laminarinase_like"/>
    <property type="match status" value="1"/>
</dbReference>
<gene>
    <name evidence="2" type="ORF">HY3_07075</name>
</gene>
<dbReference type="eggNOG" id="COG2273">
    <property type="taxonomic scope" value="Bacteria"/>
</dbReference>
<dbReference type="PANTHER" id="PTHR10963:SF55">
    <property type="entry name" value="GLYCOSIDE HYDROLASE FAMILY 16 PROTEIN"/>
    <property type="match status" value="1"/>
</dbReference>
<dbReference type="EMBL" id="AWFB01000002">
    <property type="protein sequence ID" value="RAN35854.1"/>
    <property type="molecule type" value="Genomic_DNA"/>
</dbReference>
<dbReference type="STRING" id="1280941.HY2_06100"/>
<sequence>MRWPLWLYAGLLSAAALVACTSDGNNSSVLDERDSKWKLVFQDEFSGHGRPDPDKWISQEYNRKSNKDGPDGWWLRDNVRLTGHGHLEILATKIENRNPEQDDDPYDYASGMVSTEGKFEPTFGRYEARMKLPQDPGWWVAFWLFSDRVHHEDGSGEDGTEIDIMEGFGWTDVVNHALHWDGYGKAHQSAHHKQFRPGIRSGWHVYALEWSETEYVWFIDGQEVWRSDAGGVSKTPVWIKFSGEISTHKSTAHKWWSEMPDPKRMPDRFLVDWVRVYERVEIPRTK</sequence>
<dbReference type="InterPro" id="IPR050546">
    <property type="entry name" value="Glycosyl_Hydrlase_16"/>
</dbReference>
<dbReference type="PANTHER" id="PTHR10963">
    <property type="entry name" value="GLYCOSYL HYDROLASE-RELATED"/>
    <property type="match status" value="1"/>
</dbReference>
<comment type="similarity">
    <text evidence="1">Belongs to the glycosyl hydrolase 16 family.</text>
</comment>
<dbReference type="Pfam" id="PF00722">
    <property type="entry name" value="Glyco_hydro_16"/>
    <property type="match status" value="1"/>
</dbReference>
<dbReference type="SUPFAM" id="SSF49899">
    <property type="entry name" value="Concanavalin A-like lectins/glucanases"/>
    <property type="match status" value="1"/>
</dbReference>
<dbReference type="InterPro" id="IPR013320">
    <property type="entry name" value="ConA-like_dom_sf"/>
</dbReference>
<dbReference type="GO" id="GO:0005975">
    <property type="term" value="P:carbohydrate metabolic process"/>
    <property type="evidence" value="ECO:0007669"/>
    <property type="project" value="InterPro"/>
</dbReference>
<dbReference type="OrthoDB" id="9809583at2"/>
<keyword evidence="3" id="KW-1185">Reference proteome</keyword>
<dbReference type="PROSITE" id="PS51257">
    <property type="entry name" value="PROKAR_LIPOPROTEIN"/>
    <property type="match status" value="1"/>
</dbReference>
<dbReference type="Gene3D" id="2.60.120.200">
    <property type="match status" value="1"/>
</dbReference>
<evidence type="ECO:0000313" key="2">
    <source>
        <dbReference type="EMBL" id="RAN35854.1"/>
    </source>
</evidence>
<comment type="caution">
    <text evidence="2">The sequence shown here is derived from an EMBL/GenBank/DDBJ whole genome shotgun (WGS) entry which is preliminary data.</text>
</comment>
<dbReference type="RefSeq" id="WP_034829318.1">
    <property type="nucleotide sequence ID" value="NZ_AWFA01000078.1"/>
</dbReference>
<evidence type="ECO:0000256" key="1">
    <source>
        <dbReference type="ARBA" id="ARBA00006865"/>
    </source>
</evidence>